<accession>A0A0D9XBV6</accession>
<reference evidence="2" key="2">
    <citation type="submission" date="2013-12" db="EMBL/GenBank/DDBJ databases">
        <authorList>
            <person name="Yu Y."/>
            <person name="Lee S."/>
            <person name="de Baynast K."/>
            <person name="Wissotski M."/>
            <person name="Liu L."/>
            <person name="Talag J."/>
            <person name="Goicoechea J."/>
            <person name="Angelova A."/>
            <person name="Jetty R."/>
            <person name="Kudrna D."/>
            <person name="Golser W."/>
            <person name="Rivera L."/>
            <person name="Zhang J."/>
            <person name="Wing R."/>
        </authorList>
    </citation>
    <scope>NUCLEOTIDE SEQUENCE</scope>
</reference>
<evidence type="ECO:0000313" key="2">
    <source>
        <dbReference type="Proteomes" id="UP000032180"/>
    </source>
</evidence>
<reference evidence="1 2" key="1">
    <citation type="submission" date="2012-08" db="EMBL/GenBank/DDBJ databases">
        <title>Oryza genome evolution.</title>
        <authorList>
            <person name="Wing R.A."/>
        </authorList>
    </citation>
    <scope>NUCLEOTIDE SEQUENCE</scope>
</reference>
<dbReference type="Gramene" id="LPERR09G02180.1">
    <property type="protein sequence ID" value="LPERR09G02180.1"/>
    <property type="gene ID" value="LPERR09G02180"/>
</dbReference>
<proteinExistence type="predicted"/>
<dbReference type="AlphaFoldDB" id="A0A0D9XBV6"/>
<sequence>MFSCRIGFDLELEMEASCGVVLAKGGSRGRDIGVKQLTANPVCCINWNRLLADVGEIKEGLGLLDKMVQKVRNGVGLKLIALMKGL</sequence>
<evidence type="ECO:0000313" key="1">
    <source>
        <dbReference type="EnsemblPlants" id="LPERR09G02180.1"/>
    </source>
</evidence>
<dbReference type="HOGENOM" id="CLU_2501211_0_0_1"/>
<reference evidence="1" key="3">
    <citation type="submission" date="2015-04" db="UniProtKB">
        <authorList>
            <consortium name="EnsemblPlants"/>
        </authorList>
    </citation>
    <scope>IDENTIFICATION</scope>
</reference>
<protein>
    <submittedName>
        <fullName evidence="1">Uncharacterized protein</fullName>
    </submittedName>
</protein>
<dbReference type="Proteomes" id="UP000032180">
    <property type="component" value="Chromosome 9"/>
</dbReference>
<organism evidence="1 2">
    <name type="scientific">Leersia perrieri</name>
    <dbReference type="NCBI Taxonomy" id="77586"/>
    <lineage>
        <taxon>Eukaryota</taxon>
        <taxon>Viridiplantae</taxon>
        <taxon>Streptophyta</taxon>
        <taxon>Embryophyta</taxon>
        <taxon>Tracheophyta</taxon>
        <taxon>Spermatophyta</taxon>
        <taxon>Magnoliopsida</taxon>
        <taxon>Liliopsida</taxon>
        <taxon>Poales</taxon>
        <taxon>Poaceae</taxon>
        <taxon>BOP clade</taxon>
        <taxon>Oryzoideae</taxon>
        <taxon>Oryzeae</taxon>
        <taxon>Oryzinae</taxon>
        <taxon>Leersia</taxon>
    </lineage>
</organism>
<keyword evidence="2" id="KW-1185">Reference proteome</keyword>
<name>A0A0D9XBV6_9ORYZ</name>
<dbReference type="EnsemblPlants" id="LPERR09G02180.1">
    <property type="protein sequence ID" value="LPERR09G02180.1"/>
    <property type="gene ID" value="LPERR09G02180"/>
</dbReference>